<dbReference type="EC" id="2.1.1.348" evidence="1"/>
<evidence type="ECO:0000256" key="1">
    <source>
        <dbReference type="ARBA" id="ARBA00012160"/>
    </source>
</evidence>
<dbReference type="GO" id="GO:0005634">
    <property type="term" value="C:nucleus"/>
    <property type="evidence" value="ECO:0007669"/>
    <property type="project" value="TreeGrafter"/>
</dbReference>
<dbReference type="PROSITE" id="PS51143">
    <property type="entry name" value="MT_A70"/>
    <property type="match status" value="1"/>
</dbReference>
<dbReference type="InterPro" id="IPR029063">
    <property type="entry name" value="SAM-dependent_MTases_sf"/>
</dbReference>
<organism evidence="7 8">
    <name type="scientific">Wallemia mellicola</name>
    <dbReference type="NCBI Taxonomy" id="1708541"/>
    <lineage>
        <taxon>Eukaryota</taxon>
        <taxon>Fungi</taxon>
        <taxon>Dikarya</taxon>
        <taxon>Basidiomycota</taxon>
        <taxon>Wallemiomycotina</taxon>
        <taxon>Wallemiomycetes</taxon>
        <taxon>Wallemiales</taxon>
        <taxon>Wallemiaceae</taxon>
        <taxon>Wallemia</taxon>
    </lineage>
</organism>
<evidence type="ECO:0000256" key="3">
    <source>
        <dbReference type="ARBA" id="ARBA00022679"/>
    </source>
</evidence>
<comment type="caution">
    <text evidence="7">The sequence shown here is derived from an EMBL/GenBank/DDBJ whole genome shotgun (WGS) entry which is preliminary data.</text>
</comment>
<comment type="similarity">
    <text evidence="6">Belongs to the MT-A70-like family.</text>
</comment>
<evidence type="ECO:0000256" key="4">
    <source>
        <dbReference type="ARBA" id="ARBA00022691"/>
    </source>
</evidence>
<dbReference type="PANTHER" id="PTHR12829">
    <property type="entry name" value="N6-ADENOSINE-METHYLTRANSFERASE"/>
    <property type="match status" value="1"/>
</dbReference>
<evidence type="ECO:0000313" key="7">
    <source>
        <dbReference type="EMBL" id="TIC64673.1"/>
    </source>
</evidence>
<reference evidence="7 8" key="1">
    <citation type="submission" date="2019-03" db="EMBL/GenBank/DDBJ databases">
        <title>Sequencing 25 genomes of Wallemia mellicola.</title>
        <authorList>
            <person name="Gostincar C."/>
        </authorList>
    </citation>
    <scope>NUCLEOTIDE SEQUENCE [LARGE SCALE GENOMIC DNA]</scope>
    <source>
        <strain evidence="7 8">EXF-1274</strain>
    </source>
</reference>
<gene>
    <name evidence="7" type="ORF">E3Q02_02508</name>
</gene>
<keyword evidence="3" id="KW-0808">Transferase</keyword>
<protein>
    <recommendedName>
        <fullName evidence="1">mRNA m(6)A methyltransferase</fullName>
        <ecNumber evidence="1">2.1.1.348</ecNumber>
    </recommendedName>
</protein>
<evidence type="ECO:0000256" key="6">
    <source>
        <dbReference type="PROSITE-ProRule" id="PRU00489"/>
    </source>
</evidence>
<dbReference type="GO" id="GO:0036396">
    <property type="term" value="C:RNA N6-methyladenosine methyltransferase complex"/>
    <property type="evidence" value="ECO:0007669"/>
    <property type="project" value="TreeGrafter"/>
</dbReference>
<sequence>MESAIINILDNTSGYNINQLLRRLIFNYPDLGLTFNDLDKVSSKLIELGIDLPTTSYINNKNTLYDSYTRSVVPEDDYVKICSNTTRTECTEDCQKVHFQPIIRPYSDHALGHCSYLNTCYPFYNNAPPTLSNAFQPAKLNSPRLDRTCKYLHFQLESPSESAIEQADYQTKRRKKCRGDGLRQELDTILGSKRYPAQYINCDLRSFDYNTLGKFQIIVADPPWDIHMSLPYGTLTDDEMRKMPMSTLSEEGTLIFLWVTGRAMDLGRECLSIWGFKRVEEIAWVKINQLQRLIRTGRTGHWLNHTKEHCLVGMKVSDPDASDIQWPEWLNRGLDTDVIVSEVRETSRKPDELYGMIERCCPVGRKVELFGRRHNGRDGWLTLGNQIGEDEVYDPELSQRLNERYPEKGKLVVGR</sequence>
<name>A0AB38MV45_9BASI</name>
<dbReference type="Pfam" id="PF05063">
    <property type="entry name" value="MT-A70"/>
    <property type="match status" value="1"/>
</dbReference>
<evidence type="ECO:0000256" key="2">
    <source>
        <dbReference type="ARBA" id="ARBA00022603"/>
    </source>
</evidence>
<keyword evidence="2" id="KW-0489">Methyltransferase</keyword>
<dbReference type="InterPro" id="IPR002052">
    <property type="entry name" value="DNA_methylase_N6_adenine_CS"/>
</dbReference>
<dbReference type="GO" id="GO:0003676">
    <property type="term" value="F:nucleic acid binding"/>
    <property type="evidence" value="ECO:0007669"/>
    <property type="project" value="InterPro"/>
</dbReference>
<keyword evidence="4" id="KW-0949">S-adenosyl-L-methionine</keyword>
<dbReference type="PANTHER" id="PTHR12829:SF7">
    <property type="entry name" value="N6-ADENOSINE-METHYLTRANSFERASE CATALYTIC SUBUNIT"/>
    <property type="match status" value="1"/>
</dbReference>
<dbReference type="InterPro" id="IPR007757">
    <property type="entry name" value="MT-A70-like"/>
</dbReference>
<dbReference type="GO" id="GO:0032259">
    <property type="term" value="P:methylation"/>
    <property type="evidence" value="ECO:0007669"/>
    <property type="project" value="UniProtKB-KW"/>
</dbReference>
<comment type="catalytic activity">
    <reaction evidence="5">
        <text>an adenosine in mRNA + S-adenosyl-L-methionine = an N(6)-methyladenosine in mRNA + S-adenosyl-L-homocysteine + H(+)</text>
        <dbReference type="Rhea" id="RHEA:55584"/>
        <dbReference type="Rhea" id="RHEA-COMP:12414"/>
        <dbReference type="Rhea" id="RHEA-COMP:12417"/>
        <dbReference type="ChEBI" id="CHEBI:15378"/>
        <dbReference type="ChEBI" id="CHEBI:57856"/>
        <dbReference type="ChEBI" id="CHEBI:59789"/>
        <dbReference type="ChEBI" id="CHEBI:74411"/>
        <dbReference type="ChEBI" id="CHEBI:74449"/>
        <dbReference type="EC" id="2.1.1.348"/>
    </reaction>
</comment>
<accession>A0AB38MV45</accession>
<dbReference type="GO" id="GO:0001734">
    <property type="term" value="F:mRNA m(6)A methyltransferase activity"/>
    <property type="evidence" value="ECO:0007669"/>
    <property type="project" value="UniProtKB-EC"/>
</dbReference>
<dbReference type="EMBL" id="SPRW01000026">
    <property type="protein sequence ID" value="TIC64673.1"/>
    <property type="molecule type" value="Genomic_DNA"/>
</dbReference>
<dbReference type="PROSITE" id="PS00092">
    <property type="entry name" value="N6_MTASE"/>
    <property type="match status" value="1"/>
</dbReference>
<dbReference type="AlphaFoldDB" id="A0AB38MV45"/>
<dbReference type="SUPFAM" id="SSF53335">
    <property type="entry name" value="S-adenosyl-L-methionine-dependent methyltransferases"/>
    <property type="match status" value="1"/>
</dbReference>
<proteinExistence type="inferred from homology"/>
<evidence type="ECO:0000313" key="8">
    <source>
        <dbReference type="Proteomes" id="UP000309601"/>
    </source>
</evidence>
<dbReference type="Proteomes" id="UP000309601">
    <property type="component" value="Unassembled WGS sequence"/>
</dbReference>
<evidence type="ECO:0000256" key="5">
    <source>
        <dbReference type="ARBA" id="ARBA00048957"/>
    </source>
</evidence>